<dbReference type="RefSeq" id="WP_027313749.1">
    <property type="nucleotide sequence ID" value="NZ_JBHLZN010000001.1"/>
</dbReference>
<dbReference type="GO" id="GO:0008233">
    <property type="term" value="F:peptidase activity"/>
    <property type="evidence" value="ECO:0007669"/>
    <property type="project" value="UniProtKB-KW"/>
</dbReference>
<dbReference type="InterPro" id="IPR021109">
    <property type="entry name" value="Peptidase_aspartic_dom_sf"/>
</dbReference>
<comment type="caution">
    <text evidence="2">The sequence shown here is derived from an EMBL/GenBank/DDBJ whole genome shotgun (WGS) entry which is preliminary data.</text>
</comment>
<proteinExistence type="predicted"/>
<keyword evidence="2" id="KW-0378">Hydrolase</keyword>
<dbReference type="SUPFAM" id="SSF50630">
    <property type="entry name" value="Acid proteases"/>
    <property type="match status" value="1"/>
</dbReference>
<dbReference type="Pfam" id="PF05618">
    <property type="entry name" value="Zn_protease"/>
    <property type="match status" value="1"/>
</dbReference>
<gene>
    <name evidence="2" type="ORF">ACFFLH_04515</name>
</gene>
<evidence type="ECO:0000313" key="2">
    <source>
        <dbReference type="EMBL" id="MFB9885669.1"/>
    </source>
</evidence>
<dbReference type="GO" id="GO:0006508">
    <property type="term" value="P:proteolysis"/>
    <property type="evidence" value="ECO:0007669"/>
    <property type="project" value="UniProtKB-KW"/>
</dbReference>
<dbReference type="PANTHER" id="PTHR38037">
    <property type="entry name" value="ZN_PROTEASE DOMAIN-CONTAINING PROTEIN"/>
    <property type="match status" value="1"/>
</dbReference>
<reference evidence="2 3" key="1">
    <citation type="submission" date="2024-09" db="EMBL/GenBank/DDBJ databases">
        <authorList>
            <person name="Sun Q."/>
            <person name="Mori K."/>
        </authorList>
    </citation>
    <scope>NUCLEOTIDE SEQUENCE [LARGE SCALE GENOMIC DNA]</scope>
    <source>
        <strain evidence="2 3">ATCC 51285</strain>
    </source>
</reference>
<evidence type="ECO:0000313" key="3">
    <source>
        <dbReference type="Proteomes" id="UP001589628"/>
    </source>
</evidence>
<accession>A0ABV5Z8R7</accession>
<dbReference type="PANTHER" id="PTHR38037:SF1">
    <property type="entry name" value="ATP-DEPENDENT ZINC PROTEASE DOMAIN-CONTAINING PROTEIN-RELATED"/>
    <property type="match status" value="1"/>
</dbReference>
<evidence type="ECO:0000259" key="1">
    <source>
        <dbReference type="Pfam" id="PF05618"/>
    </source>
</evidence>
<dbReference type="InterPro" id="IPR008503">
    <property type="entry name" value="Asp_endopeptidase"/>
</dbReference>
<feature type="domain" description="Retropepsin-like aspartic endopeptidase" evidence="1">
    <location>
        <begin position="6"/>
        <end position="140"/>
    </location>
</feature>
<protein>
    <submittedName>
        <fullName evidence="2">ATP-dependent zinc protease</fullName>
    </submittedName>
</protein>
<organism evidence="2 3">
    <name type="scientific">Balneatrix alpica</name>
    <dbReference type="NCBI Taxonomy" id="75684"/>
    <lineage>
        <taxon>Bacteria</taxon>
        <taxon>Pseudomonadati</taxon>
        <taxon>Pseudomonadota</taxon>
        <taxon>Gammaproteobacteria</taxon>
        <taxon>Oceanospirillales</taxon>
        <taxon>Balneatrichaceae</taxon>
        <taxon>Balneatrix</taxon>
    </lineage>
</organism>
<dbReference type="Proteomes" id="UP001589628">
    <property type="component" value="Unassembled WGS sequence"/>
</dbReference>
<keyword evidence="3" id="KW-1185">Reference proteome</keyword>
<keyword evidence="2" id="KW-0645">Protease</keyword>
<dbReference type="EMBL" id="JBHLZN010000001">
    <property type="protein sequence ID" value="MFB9885669.1"/>
    <property type="molecule type" value="Genomic_DNA"/>
</dbReference>
<name>A0ABV5Z8R7_9GAMM</name>
<sequence>MSDTAILGWYEWVQLPDLDLPPIKAKVDTGARTSCLHAFSIEPFVRNEQDWVRFHVHPLHKRDDEVRICEAPVLEQRHVRDSGGHVTLRYVIRTRMQLGSHIQDVDMTLMARDDMQFRMLIGRTSIPAGFLVNPHRSRLLSRKAPKRAVL</sequence>
<dbReference type="Gene3D" id="2.40.70.10">
    <property type="entry name" value="Acid Proteases"/>
    <property type="match status" value="1"/>
</dbReference>